<protein>
    <recommendedName>
        <fullName evidence="2">DUF5743 domain-containing protein</fullName>
    </recommendedName>
</protein>
<feature type="compositionally biased region" description="Polar residues" evidence="1">
    <location>
        <begin position="404"/>
        <end position="416"/>
    </location>
</feature>
<feature type="region of interest" description="Disordered" evidence="1">
    <location>
        <begin position="683"/>
        <end position="704"/>
    </location>
</feature>
<name>A0A5J4P1Y9_9TREM</name>
<sequence>MGDEILPTVDYPPVIRGSLRLMLQLKDAFLGGFNLVEEYRDQLLVCKHGFTRDLVVYQLTKGLTGITRLRDDLAHVESQAQSRLKRNTALREYILDRHGMSTSSDRTCASAGIAARIGQDQQSDPNRCGTGTAVLGSPLPPPINAPDSVEQALHGGLDRFKGTIDVDVLQVPEEVDLATTTTESGTNLLPVVEFYRGFFFLQMHFQLIMCQAANYAMPVVTRPMSLAERAFSWPTMPSFGLASTTGAMKDRLLDIHTDVMTLATRLRECLALVREKMLQDRKIESYFIQHTAAQEALRRNLLRCLQAQRVYIECLEAQNDRLAGLAIKLDPSFAKSSEFALMTGPGVTFQDTSKTGVLASNQSSAAVSPKFQNRKLVHDNYPDRDPDNRNDDDGGNGGFGLIHRQSNGYSSSGYDQQRTHSPRQESSKIHKSSTHGQQDSQLTVGNRTNSERYSNSDHLPAYNSSLVVQPTDVNFSASGGGRTAVWKQHGCITSRGRTESVQHLEHKRTDVDGEITRKLDSIKGNSTAVQELLIGLDSVASGGRDRLVAENEHMPTPSFLNTEHYVTSIYDDVLGQTTHDPTRKSSATRKEPTHTAANTPVAIANPSSRTPSTGIRQAEPVSSTPSVERSAVSVFSSRKSKTPERSSSASFVNGDVSEPNCDVRDTPHVDRKRLRDDHYRLDGSGVNLFSEPIPNVPSEPDQTDDTFTAMSPRLKRFSRCSEQPQFQPPHLQDPHSLLRQVDTNVNASDLVLPKIVPKIRQPLPRVSRAARSRHISSIMYAKPARIEDRKELYRCPTGNECINQYTSPKARKDVLTQFDDCASGHAADSVKPQQVPTVGSAECGQLCVPEWVARRATTNSYKPEDLLEEPKRTALNKTVLAHRCRLVETILQADKERLEEIISVLMKG</sequence>
<accession>A0A5J4P1Y9</accession>
<feature type="compositionally biased region" description="Polar residues" evidence="1">
    <location>
        <begin position="434"/>
        <end position="458"/>
    </location>
</feature>
<dbReference type="AlphaFoldDB" id="A0A5J4P1Y9"/>
<evidence type="ECO:0000313" key="3">
    <source>
        <dbReference type="EMBL" id="KAA3681522.1"/>
    </source>
</evidence>
<feature type="compositionally biased region" description="Basic and acidic residues" evidence="1">
    <location>
        <begin position="376"/>
        <end position="392"/>
    </location>
</feature>
<organism evidence="3 4">
    <name type="scientific">Paragonimus westermani</name>
    <dbReference type="NCBI Taxonomy" id="34504"/>
    <lineage>
        <taxon>Eukaryota</taxon>
        <taxon>Metazoa</taxon>
        <taxon>Spiralia</taxon>
        <taxon>Lophotrochozoa</taxon>
        <taxon>Platyhelminthes</taxon>
        <taxon>Trematoda</taxon>
        <taxon>Digenea</taxon>
        <taxon>Plagiorchiida</taxon>
        <taxon>Troglotremata</taxon>
        <taxon>Troglotrematidae</taxon>
        <taxon>Paragonimus</taxon>
    </lineage>
</organism>
<dbReference type="EMBL" id="QNGE01000184">
    <property type="protein sequence ID" value="KAA3681522.1"/>
    <property type="molecule type" value="Genomic_DNA"/>
</dbReference>
<keyword evidence="4" id="KW-1185">Reference proteome</keyword>
<comment type="caution">
    <text evidence="3">The sequence shown here is derived from an EMBL/GenBank/DDBJ whole genome shotgun (WGS) entry which is preliminary data.</text>
</comment>
<feature type="compositionally biased region" description="Polar residues" evidence="1">
    <location>
        <begin position="605"/>
        <end position="637"/>
    </location>
</feature>
<dbReference type="Proteomes" id="UP000324629">
    <property type="component" value="Unassembled WGS sequence"/>
</dbReference>
<feature type="region of interest" description="Disordered" evidence="1">
    <location>
        <begin position="574"/>
        <end position="667"/>
    </location>
</feature>
<dbReference type="Pfam" id="PF19014">
    <property type="entry name" value="DUF5743"/>
    <property type="match status" value="1"/>
</dbReference>
<evidence type="ECO:0000259" key="2">
    <source>
        <dbReference type="Pfam" id="PF19014"/>
    </source>
</evidence>
<feature type="region of interest" description="Disordered" evidence="1">
    <location>
        <begin position="360"/>
        <end position="458"/>
    </location>
</feature>
<feature type="compositionally biased region" description="Basic and acidic residues" evidence="1">
    <location>
        <begin position="580"/>
        <end position="593"/>
    </location>
</feature>
<evidence type="ECO:0000256" key="1">
    <source>
        <dbReference type="SAM" id="MobiDB-lite"/>
    </source>
</evidence>
<dbReference type="InterPro" id="IPR044041">
    <property type="entry name" value="DUF5743"/>
</dbReference>
<reference evidence="3 4" key="1">
    <citation type="journal article" date="2019" name="Gigascience">
        <title>Whole-genome sequence of the oriental lung fluke Paragonimus westermani.</title>
        <authorList>
            <person name="Oey H."/>
            <person name="Zakrzewski M."/>
            <person name="Narain K."/>
            <person name="Devi K.R."/>
            <person name="Agatsuma T."/>
            <person name="Nawaratna S."/>
            <person name="Gobert G.N."/>
            <person name="Jones M.K."/>
            <person name="Ragan M.A."/>
            <person name="McManus D.P."/>
            <person name="Krause L."/>
        </authorList>
    </citation>
    <scope>NUCLEOTIDE SEQUENCE [LARGE SCALE GENOMIC DNA]</scope>
    <source>
        <strain evidence="3 4">IND2009</strain>
    </source>
</reference>
<proteinExistence type="predicted"/>
<gene>
    <name evidence="3" type="ORF">DEA37_0006618</name>
</gene>
<evidence type="ECO:0000313" key="4">
    <source>
        <dbReference type="Proteomes" id="UP000324629"/>
    </source>
</evidence>
<feature type="domain" description="DUF5743" evidence="2">
    <location>
        <begin position="42"/>
        <end position="340"/>
    </location>
</feature>